<evidence type="ECO:0000313" key="1">
    <source>
        <dbReference type="EMBL" id="MDQ0289874.1"/>
    </source>
</evidence>
<keyword evidence="2" id="KW-1185">Reference proteome</keyword>
<sequence>MKTAYWVVVLGGWVSATAVFGQALVGGVNELAAWPKNGPLLVEMADLKLNLLEEDRAGFNALQRNFGVEQLAGRIVHMSAEVRGEDILQGTRPYYGAKIQVDATTGKGPLNYGLPIPLGTFDWRRVERTDYYPADLQRAALSVGFQESAGTLWLRNFRVDVLGWPISIAAAANMGYVDDVAGDGQGGWADQGPENDARVLVPLLKALTYEGLPFMPEVGEKAVLVMRSPKFPAGLPAAMVAVKAPGPARFLYVLHALSRGTPEGTAGVGMITVVGDEGRSQQFVVRENVDVGNWQEPQPVGNGRVVLKAQRADGGENGLYASKFALNADLGNICELRFIAQSERAVWIVVAVTASDMP</sequence>
<comment type="caution">
    <text evidence="1">The sequence shown here is derived from an EMBL/GenBank/DDBJ whole genome shotgun (WGS) entry which is preliminary data.</text>
</comment>
<gene>
    <name evidence="1" type="ORF">J3R75_001981</name>
</gene>
<reference evidence="1" key="1">
    <citation type="submission" date="2023-07" db="EMBL/GenBank/DDBJ databases">
        <title>Genomic Encyclopedia of Type Strains, Phase IV (KMG-IV): sequencing the most valuable type-strain genomes for metagenomic binning, comparative biology and taxonomic classification.</title>
        <authorList>
            <person name="Goeker M."/>
        </authorList>
    </citation>
    <scope>NUCLEOTIDE SEQUENCE</scope>
    <source>
        <strain evidence="1">DSM 24202</strain>
    </source>
</reference>
<evidence type="ECO:0000313" key="2">
    <source>
        <dbReference type="Proteomes" id="UP001238163"/>
    </source>
</evidence>
<protein>
    <submittedName>
        <fullName evidence="1">Uncharacterized protein</fullName>
    </submittedName>
</protein>
<dbReference type="EMBL" id="JAUSVL010000001">
    <property type="protein sequence ID" value="MDQ0289874.1"/>
    <property type="molecule type" value="Genomic_DNA"/>
</dbReference>
<name>A0AAE3VG22_9BACT</name>
<accession>A0AAE3VG22</accession>
<dbReference type="AlphaFoldDB" id="A0AAE3VG22"/>
<dbReference type="Proteomes" id="UP001238163">
    <property type="component" value="Unassembled WGS sequence"/>
</dbReference>
<organism evidence="1 2">
    <name type="scientific">Oligosphaera ethanolica</name>
    <dbReference type="NCBI Taxonomy" id="760260"/>
    <lineage>
        <taxon>Bacteria</taxon>
        <taxon>Pseudomonadati</taxon>
        <taxon>Lentisphaerota</taxon>
        <taxon>Oligosphaeria</taxon>
        <taxon>Oligosphaerales</taxon>
        <taxon>Oligosphaeraceae</taxon>
        <taxon>Oligosphaera</taxon>
    </lineage>
</organism>
<proteinExistence type="predicted"/>
<dbReference type="RefSeq" id="WP_307261317.1">
    <property type="nucleotide sequence ID" value="NZ_JAUSVL010000001.1"/>
</dbReference>